<reference evidence="2 3" key="1">
    <citation type="journal article" date="2022" name="G3 (Bethesda)">
        <title>Whole-genome sequence and methylome profiling of the almond [Prunus dulcis (Mill.) D.A. Webb] cultivar 'Nonpareil'.</title>
        <authorList>
            <person name="D'Amico-Willman K.M."/>
            <person name="Ouma W.Z."/>
            <person name="Meulia T."/>
            <person name="Sideli G.M."/>
            <person name="Gradziel T.M."/>
            <person name="Fresnedo-Ramirez J."/>
        </authorList>
    </citation>
    <scope>NUCLEOTIDE SEQUENCE [LARGE SCALE GENOMIC DNA]</scope>
    <source>
        <strain evidence="2">Clone GOH B32 T37-40</strain>
    </source>
</reference>
<evidence type="ECO:0000313" key="2">
    <source>
        <dbReference type="EMBL" id="KAI5344634.1"/>
    </source>
</evidence>
<dbReference type="AlphaFoldDB" id="A0AAD4ZG49"/>
<evidence type="ECO:0000256" key="1">
    <source>
        <dbReference type="SAM" id="MobiDB-lite"/>
    </source>
</evidence>
<dbReference type="EMBL" id="JAJFAZ020000002">
    <property type="protein sequence ID" value="KAI5344634.1"/>
    <property type="molecule type" value="Genomic_DNA"/>
</dbReference>
<name>A0AAD4ZG49_PRUDU</name>
<gene>
    <name evidence="2" type="ORF">L3X38_012511</name>
</gene>
<protein>
    <submittedName>
        <fullName evidence="2">Uncharacterized protein</fullName>
    </submittedName>
</protein>
<organism evidence="2 3">
    <name type="scientific">Prunus dulcis</name>
    <name type="common">Almond</name>
    <name type="synonym">Amygdalus dulcis</name>
    <dbReference type="NCBI Taxonomy" id="3755"/>
    <lineage>
        <taxon>Eukaryota</taxon>
        <taxon>Viridiplantae</taxon>
        <taxon>Streptophyta</taxon>
        <taxon>Embryophyta</taxon>
        <taxon>Tracheophyta</taxon>
        <taxon>Spermatophyta</taxon>
        <taxon>Magnoliopsida</taxon>
        <taxon>eudicotyledons</taxon>
        <taxon>Gunneridae</taxon>
        <taxon>Pentapetalae</taxon>
        <taxon>rosids</taxon>
        <taxon>fabids</taxon>
        <taxon>Rosales</taxon>
        <taxon>Rosaceae</taxon>
        <taxon>Amygdaloideae</taxon>
        <taxon>Amygdaleae</taxon>
        <taxon>Prunus</taxon>
    </lineage>
</organism>
<comment type="caution">
    <text evidence="2">The sequence shown here is derived from an EMBL/GenBank/DDBJ whole genome shotgun (WGS) entry which is preliminary data.</text>
</comment>
<feature type="compositionally biased region" description="Polar residues" evidence="1">
    <location>
        <begin position="1"/>
        <end position="12"/>
    </location>
</feature>
<proteinExistence type="predicted"/>
<dbReference type="Proteomes" id="UP001054821">
    <property type="component" value="Chromosome 2"/>
</dbReference>
<accession>A0AAD4ZG49</accession>
<sequence length="163" mass="17790">MADSLSELTSNSDRSKPKGSATTLLSPNCYDCQASTSRLDLELPVRPHLPAVFELPGYIQQIQLKHFSSPATLQQTSSRNHHSKPDRDFPNLSAVPVVFFQAQLFWPCPGTRCPVVTSLTPNSAALFQFLARPISPSFGCLTARPQSGCDQSSKPGCNSKMPR</sequence>
<evidence type="ECO:0000313" key="3">
    <source>
        <dbReference type="Proteomes" id="UP001054821"/>
    </source>
</evidence>
<feature type="region of interest" description="Disordered" evidence="1">
    <location>
        <begin position="1"/>
        <end position="21"/>
    </location>
</feature>
<keyword evidence="3" id="KW-1185">Reference proteome</keyword>